<organism evidence="2 3">
    <name type="scientific">Prauserella muralis</name>
    <dbReference type="NCBI Taxonomy" id="588067"/>
    <lineage>
        <taxon>Bacteria</taxon>
        <taxon>Bacillati</taxon>
        <taxon>Actinomycetota</taxon>
        <taxon>Actinomycetes</taxon>
        <taxon>Pseudonocardiales</taxon>
        <taxon>Pseudonocardiaceae</taxon>
        <taxon>Prauserella</taxon>
    </lineage>
</organism>
<name>A0A2V4B7T3_9PSEU</name>
<evidence type="ECO:0000313" key="3">
    <source>
        <dbReference type="Proteomes" id="UP000249915"/>
    </source>
</evidence>
<dbReference type="AlphaFoldDB" id="A0A2V4B7T3"/>
<sequence>MRALTAFALLLVAGCGASAGSGGEVACTEIGAPAGIGVDVAPREQGPQAEAATVEACWGGSCETVRTDLRPSTTAGPTSCTGEGPDAVCSAGVRETGGRNGFADIAGLPEQPVELTLTVTAADGTELARRTLTVTPAPVYPNGRGCPPQGPQAQLTVTADGEIRERA</sequence>
<dbReference type="Proteomes" id="UP000249915">
    <property type="component" value="Unassembled WGS sequence"/>
</dbReference>
<protein>
    <recommendedName>
        <fullName evidence="4">Secreted protein</fullName>
    </recommendedName>
</protein>
<dbReference type="OrthoDB" id="3828886at2"/>
<dbReference type="RefSeq" id="WP_112279340.1">
    <property type="nucleotide sequence ID" value="NZ_MASW01000001.1"/>
</dbReference>
<feature type="signal peptide" evidence="1">
    <location>
        <begin position="1"/>
        <end position="19"/>
    </location>
</feature>
<gene>
    <name evidence="2" type="ORF">BAY60_02620</name>
</gene>
<dbReference type="PROSITE" id="PS51257">
    <property type="entry name" value="PROKAR_LIPOPROTEIN"/>
    <property type="match status" value="1"/>
</dbReference>
<keyword evidence="1" id="KW-0732">Signal</keyword>
<keyword evidence="3" id="KW-1185">Reference proteome</keyword>
<evidence type="ECO:0008006" key="4">
    <source>
        <dbReference type="Google" id="ProtNLM"/>
    </source>
</evidence>
<evidence type="ECO:0000313" key="2">
    <source>
        <dbReference type="EMBL" id="PXY31308.1"/>
    </source>
</evidence>
<comment type="caution">
    <text evidence="2">The sequence shown here is derived from an EMBL/GenBank/DDBJ whole genome shotgun (WGS) entry which is preliminary data.</text>
</comment>
<dbReference type="EMBL" id="MASW01000001">
    <property type="protein sequence ID" value="PXY31308.1"/>
    <property type="molecule type" value="Genomic_DNA"/>
</dbReference>
<reference evidence="2 3" key="1">
    <citation type="submission" date="2016-07" db="EMBL/GenBank/DDBJ databases">
        <title>Draft genome sequence of Prauserella muralis DSM 45305, isolated from a mould-covered wall in an indoor environment.</title>
        <authorList>
            <person name="Ruckert C."/>
            <person name="Albersmeier A."/>
            <person name="Jiang C.-L."/>
            <person name="Jiang Y."/>
            <person name="Kalinowski J."/>
            <person name="Schneider O."/>
            <person name="Winkler A."/>
            <person name="Zotchev S.B."/>
        </authorList>
    </citation>
    <scope>NUCLEOTIDE SEQUENCE [LARGE SCALE GENOMIC DNA]</scope>
    <source>
        <strain evidence="2 3">DSM 45305</strain>
    </source>
</reference>
<feature type="chain" id="PRO_5015882183" description="Secreted protein" evidence="1">
    <location>
        <begin position="20"/>
        <end position="167"/>
    </location>
</feature>
<accession>A0A2V4B7T3</accession>
<proteinExistence type="predicted"/>
<evidence type="ECO:0000256" key="1">
    <source>
        <dbReference type="SAM" id="SignalP"/>
    </source>
</evidence>